<dbReference type="AlphaFoldDB" id="A0A140KNA3"/>
<feature type="compositionally biased region" description="Basic and acidic residues" evidence="1">
    <location>
        <begin position="674"/>
        <end position="684"/>
    </location>
</feature>
<feature type="region of interest" description="Disordered" evidence="1">
    <location>
        <begin position="406"/>
        <end position="449"/>
    </location>
</feature>
<accession>A0A140KNA3</accession>
<sequence length="1071" mass="115265">MTETEDRPQTPPLSVSASLDPTHSQRPFSPLTLDELGLHPPSTPGALLDIITPVSFGLHEDSVLATESLNEPLEDIDRPKDEASLYSQDRGRKHDASPTLSKVARGTDLSSTSSVSTTHNHESFLTSFLQSITGDSMLAEPQTSRRASPADDLPPAIDDMSKSISTTQSASSTFNNATSKKVNGPTSQSEPALSTDSQVSQETLNKNSSDAASQTISEIPMTDFHRLFQITPTARGFTNQHWATSTSSSSSRHSMFSRAENSLTKSAVLDTSLPSTKPSTTRPASSWTPLTPNRSEGCLITSTPLERITQAETVKLAAAAHESMPAHGATVSDPSKAKWSSDLSSLNFFPLPQAPPLQPEHRYPISILETDGHYETDLDTDRESDTSPSVSRSFIVTSRSAISGSSRFKRKSLDTTQCDRKPSMTAMGNYQSQDKPATSEAHSSGADGTLKVVPLSNVVRSRSFSSASRSPSGGHNVYTWPAGSVESLRAAHLARSHSIGAPDTTAHVSEAARLSSGQVAASTYKSDTASSTARDSSYDFTRQTLLDLIRRTNLGIANNASSSETSGATSSKNTSSSREAVSAPQVPSSSYSAPPFGSSSNVPADLQAHLQSWQHHRKRQKLFGEALNETSKDQTGSSSSITPSNCNGRSTLDNSASLNELSVEELPRSSTRSSIDEQDHKMRRQERYQRMLLQINEQMQIKMRMNMQKQKQKEAQDKVQHEGSTKRTGDSSKEVEFRKPGPPSKTSTARRMSLDLPSNPNRGCDSSKGTMNGSSRVRGSMIQEARSHGTRPGTPTPNANLSTVRSNENTFNAGGNQFPTASDVMYSAFSANPWSTFGDATFRNTKQGSGASSSSRWMAAQQDGSTSWRPVCAPQYDPSPSTAFLSNWQTHQSGFSEPSWHSSSSSAAPSTLRPRASTSPSRTTTASQDFPLESNSILAMERMLKHPNWRRDLNPSASMPTDLPSDGSSSYTPHYVDTTSFAISRAAASGSRTIVTSQKGIMDGSQPSDAATGKSGGNRPISPGAEVVFWAVKGEHSVKLVGTVDSVSTEPPHSSLLTPYLNRCASRFNRR</sequence>
<feature type="compositionally biased region" description="Polar residues" evidence="1">
    <location>
        <begin position="426"/>
        <end position="442"/>
    </location>
</feature>
<feature type="compositionally biased region" description="Low complexity" evidence="1">
    <location>
        <begin position="162"/>
        <end position="173"/>
    </location>
</feature>
<gene>
    <name evidence="2" type="ORF">SPSC_03594</name>
</gene>
<feature type="compositionally biased region" description="Polar residues" evidence="1">
    <location>
        <begin position="845"/>
        <end position="868"/>
    </location>
</feature>
<feature type="compositionally biased region" description="Low complexity" evidence="1">
    <location>
        <begin position="558"/>
        <end position="577"/>
    </location>
</feature>
<feature type="compositionally biased region" description="Low complexity" evidence="1">
    <location>
        <begin position="895"/>
        <end position="927"/>
    </location>
</feature>
<feature type="region of interest" description="Disordered" evidence="1">
    <location>
        <begin position="895"/>
        <end position="934"/>
    </location>
</feature>
<proteinExistence type="predicted"/>
<feature type="region of interest" description="Disordered" evidence="1">
    <location>
        <begin position="999"/>
        <end position="1020"/>
    </location>
</feature>
<feature type="compositionally biased region" description="Low complexity" evidence="1">
    <location>
        <begin position="587"/>
        <end position="600"/>
    </location>
</feature>
<evidence type="ECO:0000256" key="1">
    <source>
        <dbReference type="SAM" id="MobiDB-lite"/>
    </source>
</evidence>
<feature type="region of interest" description="Disordered" evidence="1">
    <location>
        <begin position="69"/>
        <end position="117"/>
    </location>
</feature>
<feature type="compositionally biased region" description="Polar residues" evidence="1">
    <location>
        <begin position="767"/>
        <end position="777"/>
    </location>
</feature>
<feature type="region of interest" description="Disordered" evidence="1">
    <location>
        <begin position="1"/>
        <end position="43"/>
    </location>
</feature>
<protein>
    <submittedName>
        <fullName evidence="2">Uncharacterized protein</fullName>
    </submittedName>
</protein>
<organism evidence="2">
    <name type="scientific">Sporisorium scitamineum</name>
    <dbReference type="NCBI Taxonomy" id="49012"/>
    <lineage>
        <taxon>Eukaryota</taxon>
        <taxon>Fungi</taxon>
        <taxon>Dikarya</taxon>
        <taxon>Basidiomycota</taxon>
        <taxon>Ustilaginomycotina</taxon>
        <taxon>Ustilaginomycetes</taxon>
        <taxon>Ustilaginales</taxon>
        <taxon>Ustilaginaceae</taxon>
        <taxon>Sporisorium</taxon>
    </lineage>
</organism>
<feature type="region of interest" description="Disordered" evidence="1">
    <location>
        <begin position="558"/>
        <end position="603"/>
    </location>
</feature>
<dbReference type="OrthoDB" id="2556523at2759"/>
<feature type="region of interest" description="Disordered" evidence="1">
    <location>
        <begin position="845"/>
        <end position="874"/>
    </location>
</feature>
<reference evidence="2" key="1">
    <citation type="submission" date="2014-06" db="EMBL/GenBank/DDBJ databases">
        <authorList>
            <person name="Ju J."/>
            <person name="Zhang J."/>
        </authorList>
    </citation>
    <scope>NUCLEOTIDE SEQUENCE</scope>
    <source>
        <strain evidence="2">SscI8</strain>
    </source>
</reference>
<feature type="compositionally biased region" description="Polar residues" evidence="1">
    <location>
        <begin position="744"/>
        <end position="761"/>
    </location>
</feature>
<feature type="region of interest" description="Disordered" evidence="1">
    <location>
        <begin position="950"/>
        <end position="970"/>
    </location>
</feature>
<feature type="compositionally biased region" description="Polar residues" evidence="1">
    <location>
        <begin position="796"/>
        <end position="816"/>
    </location>
</feature>
<feature type="region of interest" description="Disordered" evidence="1">
    <location>
        <begin position="629"/>
        <end position="684"/>
    </location>
</feature>
<feature type="compositionally biased region" description="Polar residues" evidence="1">
    <location>
        <begin position="174"/>
        <end position="217"/>
    </location>
</feature>
<feature type="compositionally biased region" description="Polar residues" evidence="1">
    <location>
        <begin position="12"/>
        <end position="27"/>
    </location>
</feature>
<feature type="region of interest" description="Disordered" evidence="1">
    <location>
        <begin position="705"/>
        <end position="816"/>
    </location>
</feature>
<feature type="compositionally biased region" description="Basic and acidic residues" evidence="1">
    <location>
        <begin position="711"/>
        <end position="739"/>
    </location>
</feature>
<evidence type="ECO:0000313" key="2">
    <source>
        <dbReference type="EMBL" id="CDR87954.1"/>
    </source>
</evidence>
<dbReference type="EMBL" id="LK056669">
    <property type="protein sequence ID" value="CDR87954.1"/>
    <property type="molecule type" value="Genomic_DNA"/>
</dbReference>
<feature type="compositionally biased region" description="Basic and acidic residues" evidence="1">
    <location>
        <begin position="411"/>
        <end position="422"/>
    </location>
</feature>
<feature type="compositionally biased region" description="Polar residues" evidence="1">
    <location>
        <begin position="272"/>
        <end position="298"/>
    </location>
</feature>
<name>A0A140KNA3_9BASI</name>
<feature type="compositionally biased region" description="Polar residues" evidence="1">
    <location>
        <begin position="633"/>
        <end position="660"/>
    </location>
</feature>
<feature type="region of interest" description="Disordered" evidence="1">
    <location>
        <begin position="139"/>
        <end position="217"/>
    </location>
</feature>
<feature type="compositionally biased region" description="Polar residues" evidence="1">
    <location>
        <begin position="999"/>
        <end position="1009"/>
    </location>
</feature>
<feature type="compositionally biased region" description="Basic and acidic residues" evidence="1">
    <location>
        <begin position="75"/>
        <end position="96"/>
    </location>
</feature>
<feature type="region of interest" description="Disordered" evidence="1">
    <location>
        <begin position="241"/>
        <end position="298"/>
    </location>
</feature>